<evidence type="ECO:0000313" key="2">
    <source>
        <dbReference type="Proteomes" id="UP000749646"/>
    </source>
</evidence>
<protein>
    <submittedName>
        <fullName evidence="1">Uncharacterized protein</fullName>
    </submittedName>
</protein>
<name>A0A9P6MHU3_9FUNG</name>
<dbReference type="AlphaFoldDB" id="A0A9P6MHU3"/>
<evidence type="ECO:0000313" key="1">
    <source>
        <dbReference type="EMBL" id="KAG0000541.1"/>
    </source>
</evidence>
<sequence length="104" mass="12062">RQFLKEKLKALKAHVTTEQVVRIPKRILSGADRLDYEVQVKGDCEHERTCPPCSCLWPGEDEDEDGETAPVKANLKKIYYWAIRSLISMTLNRVLRMTSRTTWV</sequence>
<accession>A0A9P6MHU3</accession>
<keyword evidence="2" id="KW-1185">Reference proteome</keyword>
<dbReference type="Proteomes" id="UP000749646">
    <property type="component" value="Unassembled WGS sequence"/>
</dbReference>
<organism evidence="1 2">
    <name type="scientific">Modicella reniformis</name>
    <dbReference type="NCBI Taxonomy" id="1440133"/>
    <lineage>
        <taxon>Eukaryota</taxon>
        <taxon>Fungi</taxon>
        <taxon>Fungi incertae sedis</taxon>
        <taxon>Mucoromycota</taxon>
        <taxon>Mortierellomycotina</taxon>
        <taxon>Mortierellomycetes</taxon>
        <taxon>Mortierellales</taxon>
        <taxon>Mortierellaceae</taxon>
        <taxon>Modicella</taxon>
    </lineage>
</organism>
<dbReference type="EMBL" id="JAAAHW010000620">
    <property type="protein sequence ID" value="KAG0000541.1"/>
    <property type="molecule type" value="Genomic_DNA"/>
</dbReference>
<comment type="caution">
    <text evidence="1">The sequence shown here is derived from an EMBL/GenBank/DDBJ whole genome shotgun (WGS) entry which is preliminary data.</text>
</comment>
<feature type="non-terminal residue" evidence="1">
    <location>
        <position position="1"/>
    </location>
</feature>
<gene>
    <name evidence="1" type="ORF">BGZ65_004279</name>
</gene>
<proteinExistence type="predicted"/>
<reference evidence="1" key="1">
    <citation type="journal article" date="2020" name="Fungal Divers.">
        <title>Resolving the Mortierellaceae phylogeny through synthesis of multi-gene phylogenetics and phylogenomics.</title>
        <authorList>
            <person name="Vandepol N."/>
            <person name="Liber J."/>
            <person name="Desiro A."/>
            <person name="Na H."/>
            <person name="Kennedy M."/>
            <person name="Barry K."/>
            <person name="Grigoriev I.V."/>
            <person name="Miller A.N."/>
            <person name="O'Donnell K."/>
            <person name="Stajich J.E."/>
            <person name="Bonito G."/>
        </authorList>
    </citation>
    <scope>NUCLEOTIDE SEQUENCE</scope>
    <source>
        <strain evidence="1">MES-2147</strain>
    </source>
</reference>